<organism evidence="2 3">
    <name type="scientific">Malonomonas rubra DSM 5091</name>
    <dbReference type="NCBI Taxonomy" id="1122189"/>
    <lineage>
        <taxon>Bacteria</taxon>
        <taxon>Pseudomonadati</taxon>
        <taxon>Thermodesulfobacteriota</taxon>
        <taxon>Desulfuromonadia</taxon>
        <taxon>Desulfuromonadales</taxon>
        <taxon>Geopsychrobacteraceae</taxon>
        <taxon>Malonomonas</taxon>
    </lineage>
</organism>
<reference evidence="2 3" key="1">
    <citation type="submission" date="2016-11" db="EMBL/GenBank/DDBJ databases">
        <authorList>
            <person name="Jaros S."/>
            <person name="Januszkiewicz K."/>
            <person name="Wedrychowicz H."/>
        </authorList>
    </citation>
    <scope>NUCLEOTIDE SEQUENCE [LARGE SCALE GENOMIC DNA]</scope>
    <source>
        <strain evidence="2 3">DSM 5091</strain>
    </source>
</reference>
<dbReference type="SUPFAM" id="SSF160387">
    <property type="entry name" value="NosL/MerB-like"/>
    <property type="match status" value="1"/>
</dbReference>
<dbReference type="EMBL" id="FQZT01000005">
    <property type="protein sequence ID" value="SHJ18189.1"/>
    <property type="molecule type" value="Genomic_DNA"/>
</dbReference>
<dbReference type="Proteomes" id="UP000184171">
    <property type="component" value="Unassembled WGS sequence"/>
</dbReference>
<feature type="chain" id="PRO_5012748312" evidence="1">
    <location>
        <begin position="21"/>
        <end position="173"/>
    </location>
</feature>
<feature type="signal peptide" evidence="1">
    <location>
        <begin position="1"/>
        <end position="20"/>
    </location>
</feature>
<dbReference type="PANTHER" id="PTHR41247">
    <property type="entry name" value="HTH-TYPE TRANSCRIPTIONAL REPRESSOR YCNK"/>
    <property type="match status" value="1"/>
</dbReference>
<dbReference type="PANTHER" id="PTHR41247:SF1">
    <property type="entry name" value="HTH-TYPE TRANSCRIPTIONAL REPRESSOR YCNK"/>
    <property type="match status" value="1"/>
</dbReference>
<accession>A0A1M6H7T7</accession>
<evidence type="ECO:0000313" key="3">
    <source>
        <dbReference type="Proteomes" id="UP000184171"/>
    </source>
</evidence>
<proteinExistence type="predicted"/>
<dbReference type="AlphaFoldDB" id="A0A1M6H7T7"/>
<keyword evidence="3" id="KW-1185">Reference proteome</keyword>
<protein>
    <submittedName>
        <fullName evidence="2">Nitrous oxide reductase accessory protein NosL</fullName>
    </submittedName>
</protein>
<evidence type="ECO:0000313" key="2">
    <source>
        <dbReference type="EMBL" id="SHJ18189.1"/>
    </source>
</evidence>
<name>A0A1M6H7T7_MALRU</name>
<sequence length="173" mass="19600">MKKLLVLFSLLMLAVLPAIAEQFADQHEHKSCSYCGMNRVKFAHSRMLIEYEKADPVATCSIHCSAIDLAVGIEKTPKKIQVADYNSHQLIDAESAHWVVGGKKKGVMTMRAKWAFADKKAAEAFVAENGGIIIDFDHAMRAAYEDMYKDTTMIRKKRQMKKMKIQQMKKGEM</sequence>
<dbReference type="STRING" id="1122189.SAMN02745165_01720"/>
<evidence type="ECO:0000256" key="1">
    <source>
        <dbReference type="SAM" id="SignalP"/>
    </source>
</evidence>
<dbReference type="Pfam" id="PF05573">
    <property type="entry name" value="NosL"/>
    <property type="match status" value="1"/>
</dbReference>
<dbReference type="Gene3D" id="3.30.70.2050">
    <property type="match status" value="1"/>
</dbReference>
<dbReference type="OrthoDB" id="8564097at2"/>
<gene>
    <name evidence="2" type="ORF">SAMN02745165_01720</name>
</gene>
<dbReference type="InterPro" id="IPR008719">
    <property type="entry name" value="N2O_reductase_NosL"/>
</dbReference>
<keyword evidence="1" id="KW-0732">Signal</keyword>